<dbReference type="Proteomes" id="UP000237797">
    <property type="component" value="Unassembled WGS sequence"/>
</dbReference>
<comment type="caution">
    <text evidence="1">The sequence shown here is derived from an EMBL/GenBank/DDBJ whole genome shotgun (WGS) entry which is preliminary data.</text>
</comment>
<keyword evidence="2" id="KW-1185">Reference proteome</keyword>
<dbReference type="AlphaFoldDB" id="A0A2T0LE58"/>
<evidence type="ECO:0000313" key="2">
    <source>
        <dbReference type="Proteomes" id="UP000237797"/>
    </source>
</evidence>
<proteinExistence type="predicted"/>
<dbReference type="InterPro" id="IPR020140">
    <property type="entry name" value="Uncharacterised_YusG"/>
</dbReference>
<gene>
    <name evidence="1" type="ORF">CLV97_11476</name>
</gene>
<sequence>MDGNTYRINITRKVVGRLKDGDIVLYYHKKPIGRIALSKECGIELAEGYEMDNHHIYVLGRYDDHMDHYTQSCDMGWC</sequence>
<protein>
    <submittedName>
        <fullName evidence="1">Uncharacterized protein DUF2553</fullName>
    </submittedName>
</protein>
<organism evidence="1 2">
    <name type="scientific">Planifilum fimeticola</name>
    <dbReference type="NCBI Taxonomy" id="201975"/>
    <lineage>
        <taxon>Bacteria</taxon>
        <taxon>Bacillati</taxon>
        <taxon>Bacillota</taxon>
        <taxon>Bacilli</taxon>
        <taxon>Bacillales</taxon>
        <taxon>Thermoactinomycetaceae</taxon>
        <taxon>Planifilum</taxon>
    </lineage>
</organism>
<evidence type="ECO:0000313" key="1">
    <source>
        <dbReference type="EMBL" id="PRX40387.1"/>
    </source>
</evidence>
<reference evidence="1 2" key="1">
    <citation type="submission" date="2018-03" db="EMBL/GenBank/DDBJ databases">
        <title>Genomic Encyclopedia of Archaeal and Bacterial Type Strains, Phase II (KMG-II): from individual species to whole genera.</title>
        <authorList>
            <person name="Goeker M."/>
        </authorList>
    </citation>
    <scope>NUCLEOTIDE SEQUENCE [LARGE SCALE GENOMIC DNA]</scope>
    <source>
        <strain evidence="1 2">DSM 44946</strain>
    </source>
</reference>
<dbReference type="EMBL" id="PVNE01000014">
    <property type="protein sequence ID" value="PRX40387.1"/>
    <property type="molecule type" value="Genomic_DNA"/>
</dbReference>
<dbReference type="Pfam" id="PF10830">
    <property type="entry name" value="DUF2553"/>
    <property type="match status" value="1"/>
</dbReference>
<accession>A0A2T0LE58</accession>
<name>A0A2T0LE58_9BACL</name>
<dbReference type="RefSeq" id="WP_170070448.1">
    <property type="nucleotide sequence ID" value="NZ_PVNE01000014.1"/>
</dbReference>